<dbReference type="PANTHER" id="PTHR34761">
    <property type="entry name" value="NUCLEOLUS AND NEURAL PROGENITOR PROTEIN"/>
    <property type="match status" value="1"/>
</dbReference>
<dbReference type="OrthoDB" id="9899341at2759"/>
<dbReference type="AlphaFoldDB" id="A0A8J5QNM4"/>
<dbReference type="InterPro" id="IPR027951">
    <property type="entry name" value="Nepro_N"/>
</dbReference>
<name>A0A8J5QNM4_9HYME</name>
<evidence type="ECO:0000259" key="1">
    <source>
        <dbReference type="Pfam" id="PF14780"/>
    </source>
</evidence>
<evidence type="ECO:0000313" key="2">
    <source>
        <dbReference type="EMBL" id="KAG8037295.1"/>
    </source>
</evidence>
<dbReference type="Proteomes" id="UP000729913">
    <property type="component" value="Unassembled WGS sequence"/>
</dbReference>
<sequence length="105" mass="12177">MKTKFRNDKGLKNMEKVNRALLNYLKLSLENEYQYLINNTVINNTVSLPTKQMLQYVLTRTQGFAKLMCRIENVSKCAATFFRGRIQIGHAWTPSTIAYSILSRI</sequence>
<reference evidence="2" key="1">
    <citation type="submission" date="2020-03" db="EMBL/GenBank/DDBJ databases">
        <authorList>
            <person name="Chebbi M.A."/>
            <person name="Drezen J.M."/>
        </authorList>
    </citation>
    <scope>NUCLEOTIDE SEQUENCE</scope>
    <source>
        <tissue evidence="2">Whole body</tissue>
    </source>
</reference>
<reference evidence="2" key="2">
    <citation type="submission" date="2021-04" db="EMBL/GenBank/DDBJ databases">
        <title>Genome-wide patterns of bracovirus chromosomal integration into multiple host tissues during parasitism.</title>
        <authorList>
            <person name="Chebbi M.A.C."/>
        </authorList>
    </citation>
    <scope>NUCLEOTIDE SEQUENCE</scope>
    <source>
        <tissue evidence="2">Whole body</tissue>
    </source>
</reference>
<dbReference type="GO" id="GO:0005634">
    <property type="term" value="C:nucleus"/>
    <property type="evidence" value="ECO:0007669"/>
    <property type="project" value="TreeGrafter"/>
</dbReference>
<dbReference type="Pfam" id="PF14780">
    <property type="entry name" value="NEPRO_N"/>
    <property type="match status" value="1"/>
</dbReference>
<keyword evidence="3" id="KW-1185">Reference proteome</keyword>
<dbReference type="GO" id="GO:0045747">
    <property type="term" value="P:positive regulation of Notch signaling pathway"/>
    <property type="evidence" value="ECO:0007669"/>
    <property type="project" value="TreeGrafter"/>
</dbReference>
<protein>
    <recommendedName>
        <fullName evidence="1">Nucleolus and neural progenitor protein-like N-terminal domain-containing protein</fullName>
    </recommendedName>
</protein>
<comment type="caution">
    <text evidence="2">The sequence shown here is derived from an EMBL/GenBank/DDBJ whole genome shotgun (WGS) entry which is preliminary data.</text>
</comment>
<dbReference type="EMBL" id="JAAOIC020000047">
    <property type="protein sequence ID" value="KAG8037295.1"/>
    <property type="molecule type" value="Genomic_DNA"/>
</dbReference>
<dbReference type="InterPro" id="IPR052835">
    <property type="entry name" value="Nepro"/>
</dbReference>
<accession>A0A8J5QNM4</accession>
<dbReference type="PANTHER" id="PTHR34761:SF1">
    <property type="entry name" value="NUCLEOLUS AND NEURAL PROGENITOR PROTEIN"/>
    <property type="match status" value="1"/>
</dbReference>
<organism evidence="2 3">
    <name type="scientific">Cotesia typhae</name>
    <dbReference type="NCBI Taxonomy" id="2053667"/>
    <lineage>
        <taxon>Eukaryota</taxon>
        <taxon>Metazoa</taxon>
        <taxon>Ecdysozoa</taxon>
        <taxon>Arthropoda</taxon>
        <taxon>Hexapoda</taxon>
        <taxon>Insecta</taxon>
        <taxon>Pterygota</taxon>
        <taxon>Neoptera</taxon>
        <taxon>Endopterygota</taxon>
        <taxon>Hymenoptera</taxon>
        <taxon>Apocrita</taxon>
        <taxon>Ichneumonoidea</taxon>
        <taxon>Braconidae</taxon>
        <taxon>Microgastrinae</taxon>
        <taxon>Cotesia</taxon>
    </lineage>
</organism>
<feature type="domain" description="Nucleolus and neural progenitor protein-like N-terminal" evidence="1">
    <location>
        <begin position="1"/>
        <end position="105"/>
    </location>
</feature>
<evidence type="ECO:0000313" key="3">
    <source>
        <dbReference type="Proteomes" id="UP000729913"/>
    </source>
</evidence>
<gene>
    <name evidence="2" type="ORF">G9C98_005505</name>
</gene>
<proteinExistence type="predicted"/>